<evidence type="ECO:0000313" key="1">
    <source>
        <dbReference type="EMBL" id="KAI8424905.1"/>
    </source>
</evidence>
<dbReference type="EMBL" id="CM046111">
    <property type="protein sequence ID" value="KAI8424905.1"/>
    <property type="molecule type" value="Genomic_DNA"/>
</dbReference>
<sequence length="104" mass="11232">MPTDNEPLICTPISLIINQRPEVWEGSEFILSCMAHGSPDIAFAWYKDGRYLDPDGSRRCSGPSHVSSGYSGGEEARRWAVGVLRQRRGPQAVPGAKASCASPA</sequence>
<accession>A0ACC0JL85</accession>
<protein>
    <submittedName>
        <fullName evidence="1">Uncharacterized protein</fullName>
    </submittedName>
</protein>
<comment type="caution">
    <text evidence="1">The sequence shown here is derived from an EMBL/GenBank/DDBJ whole genome shotgun (WGS) entry which is preliminary data.</text>
</comment>
<name>A0ACC0JL85_CHOFU</name>
<evidence type="ECO:0000313" key="2">
    <source>
        <dbReference type="Proteomes" id="UP001064048"/>
    </source>
</evidence>
<proteinExistence type="predicted"/>
<dbReference type="Proteomes" id="UP001064048">
    <property type="component" value="Chromosome 11"/>
</dbReference>
<keyword evidence="2" id="KW-1185">Reference proteome</keyword>
<reference evidence="1 2" key="1">
    <citation type="journal article" date="2022" name="Genome Biol. Evol.">
        <title>The Spruce Budworm Genome: Reconstructing the Evolutionary History of Antifreeze Proteins.</title>
        <authorList>
            <person name="Beliveau C."/>
            <person name="Gagne P."/>
            <person name="Picq S."/>
            <person name="Vernygora O."/>
            <person name="Keeling C.I."/>
            <person name="Pinkney K."/>
            <person name="Doucet D."/>
            <person name="Wen F."/>
            <person name="Johnston J.S."/>
            <person name="Maaroufi H."/>
            <person name="Boyle B."/>
            <person name="Laroche J."/>
            <person name="Dewar K."/>
            <person name="Juretic N."/>
            <person name="Blackburn G."/>
            <person name="Nisole A."/>
            <person name="Brunet B."/>
            <person name="Brandao M."/>
            <person name="Lumley L."/>
            <person name="Duan J."/>
            <person name="Quan G."/>
            <person name="Lucarotti C.J."/>
            <person name="Roe A.D."/>
            <person name="Sperling F.A.H."/>
            <person name="Levesque R.C."/>
            <person name="Cusson M."/>
        </authorList>
    </citation>
    <scope>NUCLEOTIDE SEQUENCE [LARGE SCALE GENOMIC DNA]</scope>
    <source>
        <strain evidence="1">Glfc:IPQL:Cfum</strain>
    </source>
</reference>
<organism evidence="1 2">
    <name type="scientific">Choristoneura fumiferana</name>
    <name type="common">Spruce budworm moth</name>
    <name type="synonym">Archips fumiferana</name>
    <dbReference type="NCBI Taxonomy" id="7141"/>
    <lineage>
        <taxon>Eukaryota</taxon>
        <taxon>Metazoa</taxon>
        <taxon>Ecdysozoa</taxon>
        <taxon>Arthropoda</taxon>
        <taxon>Hexapoda</taxon>
        <taxon>Insecta</taxon>
        <taxon>Pterygota</taxon>
        <taxon>Neoptera</taxon>
        <taxon>Endopterygota</taxon>
        <taxon>Lepidoptera</taxon>
        <taxon>Glossata</taxon>
        <taxon>Ditrysia</taxon>
        <taxon>Tortricoidea</taxon>
        <taxon>Tortricidae</taxon>
        <taxon>Tortricinae</taxon>
        <taxon>Choristoneura</taxon>
    </lineage>
</organism>
<gene>
    <name evidence="1" type="ORF">MSG28_006825</name>
</gene>